<dbReference type="EMBL" id="ASPP01021198">
    <property type="protein sequence ID" value="ETO12697.1"/>
    <property type="molecule type" value="Genomic_DNA"/>
</dbReference>
<dbReference type="Proteomes" id="UP000023152">
    <property type="component" value="Unassembled WGS sequence"/>
</dbReference>
<accession>X6MGY8</accession>
<keyword evidence="2" id="KW-1185">Reference proteome</keyword>
<evidence type="ECO:0000313" key="1">
    <source>
        <dbReference type="EMBL" id="ETO12697.1"/>
    </source>
</evidence>
<name>X6MGY8_RETFI</name>
<organism evidence="1 2">
    <name type="scientific">Reticulomyxa filosa</name>
    <dbReference type="NCBI Taxonomy" id="46433"/>
    <lineage>
        <taxon>Eukaryota</taxon>
        <taxon>Sar</taxon>
        <taxon>Rhizaria</taxon>
        <taxon>Retaria</taxon>
        <taxon>Foraminifera</taxon>
        <taxon>Monothalamids</taxon>
        <taxon>Reticulomyxidae</taxon>
        <taxon>Reticulomyxa</taxon>
    </lineage>
</organism>
<gene>
    <name evidence="1" type="ORF">RFI_24678</name>
</gene>
<reference evidence="1 2" key="1">
    <citation type="journal article" date="2013" name="Curr. Biol.">
        <title>The Genome of the Foraminiferan Reticulomyxa filosa.</title>
        <authorList>
            <person name="Glockner G."/>
            <person name="Hulsmann N."/>
            <person name="Schleicher M."/>
            <person name="Noegel A.A."/>
            <person name="Eichinger L."/>
            <person name="Gallinger C."/>
            <person name="Pawlowski J."/>
            <person name="Sierra R."/>
            <person name="Euteneuer U."/>
            <person name="Pillet L."/>
            <person name="Moustafa A."/>
            <person name="Platzer M."/>
            <person name="Groth M."/>
            <person name="Szafranski K."/>
            <person name="Schliwa M."/>
        </authorList>
    </citation>
    <scope>NUCLEOTIDE SEQUENCE [LARGE SCALE GENOMIC DNA]</scope>
</reference>
<dbReference type="AlphaFoldDB" id="X6MGY8"/>
<evidence type="ECO:0000313" key="2">
    <source>
        <dbReference type="Proteomes" id="UP000023152"/>
    </source>
</evidence>
<sequence>MNFIKTYGKIFKITYSNPLFCLVCTNRSGAGDKNGTQKSKERYNASTTSIQSQTQIQIHLQSQETEIVSSEGMLDNMLQSLVSDVGKEMNGLVTLSLHGKVPMKKPSGIHFVVEEFSRKCVHVHAHFTSSIQTRQIVILSVIQSILDANSSSHFNDVTTPGQINIRSFCSGHLEIHISKHLYAYTIHFVFVQYVLYALNNALTNNNN</sequence>
<comment type="caution">
    <text evidence="1">The sequence shown here is derived from an EMBL/GenBank/DDBJ whole genome shotgun (WGS) entry which is preliminary data.</text>
</comment>
<protein>
    <submittedName>
        <fullName evidence="1">Uncharacterized protein</fullName>
    </submittedName>
</protein>
<proteinExistence type="predicted"/>